<proteinExistence type="predicted"/>
<protein>
    <submittedName>
        <fullName evidence="2">Uncharacterized protein</fullName>
    </submittedName>
</protein>
<keyword evidence="1" id="KW-0732">Signal</keyword>
<keyword evidence="3" id="KW-1185">Reference proteome</keyword>
<evidence type="ECO:0000256" key="1">
    <source>
        <dbReference type="SAM" id="SignalP"/>
    </source>
</evidence>
<dbReference type="AlphaFoldDB" id="A0A2J6SCA6"/>
<feature type="chain" id="PRO_5014453555" evidence="1">
    <location>
        <begin position="22"/>
        <end position="108"/>
    </location>
</feature>
<gene>
    <name evidence="2" type="ORF">L207DRAFT_575067</name>
</gene>
<evidence type="ECO:0000313" key="2">
    <source>
        <dbReference type="EMBL" id="PMD48396.1"/>
    </source>
</evidence>
<organism evidence="2 3">
    <name type="scientific">Hyaloscypha variabilis (strain UAMH 11265 / GT02V1 / F)</name>
    <name type="common">Meliniomyces variabilis</name>
    <dbReference type="NCBI Taxonomy" id="1149755"/>
    <lineage>
        <taxon>Eukaryota</taxon>
        <taxon>Fungi</taxon>
        <taxon>Dikarya</taxon>
        <taxon>Ascomycota</taxon>
        <taxon>Pezizomycotina</taxon>
        <taxon>Leotiomycetes</taxon>
        <taxon>Helotiales</taxon>
        <taxon>Hyaloscyphaceae</taxon>
        <taxon>Hyaloscypha</taxon>
        <taxon>Hyaloscypha variabilis</taxon>
    </lineage>
</organism>
<dbReference type="EMBL" id="KZ613937">
    <property type="protein sequence ID" value="PMD48396.1"/>
    <property type="molecule type" value="Genomic_DNA"/>
</dbReference>
<sequence>MQASFATLATCLLGLVAHSEALGVPMSNNTLVSRNQQGWEPFVKWDWCQRSKTVQHETRELLSTKLIVSSVTAIRIAMGRTVTSLAVAVPPFILTAAGMSVHPSYFCV</sequence>
<accession>A0A2J6SCA6</accession>
<name>A0A2J6SCA6_HYAVF</name>
<evidence type="ECO:0000313" key="3">
    <source>
        <dbReference type="Proteomes" id="UP000235786"/>
    </source>
</evidence>
<dbReference type="Proteomes" id="UP000235786">
    <property type="component" value="Unassembled WGS sequence"/>
</dbReference>
<feature type="signal peptide" evidence="1">
    <location>
        <begin position="1"/>
        <end position="21"/>
    </location>
</feature>
<reference evidence="2 3" key="1">
    <citation type="submission" date="2016-04" db="EMBL/GenBank/DDBJ databases">
        <title>A degradative enzymes factory behind the ericoid mycorrhizal symbiosis.</title>
        <authorList>
            <consortium name="DOE Joint Genome Institute"/>
            <person name="Martino E."/>
            <person name="Morin E."/>
            <person name="Grelet G."/>
            <person name="Kuo A."/>
            <person name="Kohler A."/>
            <person name="Daghino S."/>
            <person name="Barry K."/>
            <person name="Choi C."/>
            <person name="Cichocki N."/>
            <person name="Clum A."/>
            <person name="Copeland A."/>
            <person name="Hainaut M."/>
            <person name="Haridas S."/>
            <person name="Labutti K."/>
            <person name="Lindquist E."/>
            <person name="Lipzen A."/>
            <person name="Khouja H.-R."/>
            <person name="Murat C."/>
            <person name="Ohm R."/>
            <person name="Olson A."/>
            <person name="Spatafora J."/>
            <person name="Veneault-Fourrey C."/>
            <person name="Henrissat B."/>
            <person name="Grigoriev I."/>
            <person name="Martin F."/>
            <person name="Perotto S."/>
        </authorList>
    </citation>
    <scope>NUCLEOTIDE SEQUENCE [LARGE SCALE GENOMIC DNA]</scope>
    <source>
        <strain evidence="2 3">F</strain>
    </source>
</reference>